<name>A0A1F6DZ22_9BACT</name>
<accession>A0A1F6DZ22</accession>
<comment type="caution">
    <text evidence="3">The sequence shown here is derived from an EMBL/GenBank/DDBJ whole genome shotgun (WGS) entry which is preliminary data.</text>
</comment>
<dbReference type="AlphaFoldDB" id="A0A1F6DZ22"/>
<keyword evidence="1" id="KW-0175">Coiled coil</keyword>
<reference evidence="3 4" key="1">
    <citation type="journal article" date="2016" name="Nat. Commun.">
        <title>Thousands of microbial genomes shed light on interconnected biogeochemical processes in an aquifer system.</title>
        <authorList>
            <person name="Anantharaman K."/>
            <person name="Brown C.T."/>
            <person name="Hug L.A."/>
            <person name="Sharon I."/>
            <person name="Castelle C.J."/>
            <person name="Probst A.J."/>
            <person name="Thomas B.C."/>
            <person name="Singh A."/>
            <person name="Wilkins M.J."/>
            <person name="Karaoz U."/>
            <person name="Brodie E.L."/>
            <person name="Williams K.H."/>
            <person name="Hubbard S.S."/>
            <person name="Banfield J.F."/>
        </authorList>
    </citation>
    <scope>NUCLEOTIDE SEQUENCE [LARGE SCALE GENOMIC DNA]</scope>
</reference>
<feature type="compositionally biased region" description="Gly residues" evidence="2">
    <location>
        <begin position="582"/>
        <end position="606"/>
    </location>
</feature>
<dbReference type="Proteomes" id="UP000177652">
    <property type="component" value="Unassembled WGS sequence"/>
</dbReference>
<proteinExistence type="predicted"/>
<protein>
    <recommendedName>
        <fullName evidence="5">Ig-like domain-containing protein</fullName>
    </recommendedName>
</protein>
<organism evidence="3 4">
    <name type="scientific">Candidatus Kaiserbacteria bacterium RIFCSPHIGHO2_02_FULL_55_20</name>
    <dbReference type="NCBI Taxonomy" id="1798497"/>
    <lineage>
        <taxon>Bacteria</taxon>
        <taxon>Candidatus Kaiseribacteriota</taxon>
    </lineage>
</organism>
<evidence type="ECO:0008006" key="5">
    <source>
        <dbReference type="Google" id="ProtNLM"/>
    </source>
</evidence>
<evidence type="ECO:0000313" key="3">
    <source>
        <dbReference type="EMBL" id="OGG66540.1"/>
    </source>
</evidence>
<sequence length="1053" mass="109862">MVFHESLNPERKFSLVTPLVFIAILAGTTGVVEVANSFSSASSYTAGPQAQLAQSAAPTSGGTPADGNDGICGKEYTKCIDPAKKNDPERCELQWRSCIKNRCVKTDTKTADSCLKDPDCVDACTELTAANGDLKNCCSVIKRGNDCKTAIESVKVGEAPMCNPDKTKLPGGGTGTGGDLTPAEIEDMQKGIDANKNLVKDLETQKALANDPSGEYLWTPQQETELNQLKQDLAKQESAYEQIMKTGGDSVTLTDEGVGTQPRLTDEGVGANSAFDKNAVRLTPEQAAEYAKLADAFGPGSDEYAKLADAFGPPDDTFGPAATPEELKRAELAETIRSDQAAWAGANNQAALEETIRSDQAAWAAADKQAALEETIRSDQAAWDAANKQAALEETIRSDQAAWAEADKQAALEETIRSDQAAWAEADKQAALEETIRSDQAAWDEANRQVALDRDARIAELKREEESMNAIGGMSPESRAELERLEAEKAAAEGDAAKTRGLGTPAAAPKKDEGIVSGTDQPGVDCSKGGCIDAKGNPIPATTPAPKPEVKKGDGTPDAKPEVKTPRVPATPDGNQTQGPGAKQGQGAGPGTGGEKPAGGGGGGNPMGAIGSFLDGLMKALTAPKPPAPAPAQACSTDPNVYAQQQQQYQQQLQQYNYQLQQQQYQKQLGQYYADRNGITPPPDLPFPQQPTPCSPSVGNQCREQIPQPNPNNCTVGYWQAAYSGACITGWQCIPRTGTTTAPVATLSCEPEVADVGMPIAITYGCSSGTATSSSFLVTTQPGGSAMATVANPPAGTNTATYSLACVDQGKTSGAQCSVQVSRPTIILVANPSTVTASSTSATSSISLISWLTTGMDSCVISSPDMPGFTLQNMSNTSMNGAATTSPLTSAARVHLDCLTAAGSVRGATTTVHVAGVPDDFTGDLVEASSTIDRMTVPLDATTTIKWRTINAPLGSAMSLWVLDVQSGQPAGLIAGGKPVSGTYVWQIPNAGDACPANTPYVCAADLVSGREYLIEADLYTPPDADLGEPGTPASAPDPLYLEFGFTNSFTMQ</sequence>
<feature type="compositionally biased region" description="Basic and acidic residues" evidence="2">
    <location>
        <begin position="478"/>
        <end position="498"/>
    </location>
</feature>
<evidence type="ECO:0000256" key="2">
    <source>
        <dbReference type="SAM" id="MobiDB-lite"/>
    </source>
</evidence>
<feature type="compositionally biased region" description="Basic and acidic residues" evidence="2">
    <location>
        <begin position="548"/>
        <end position="565"/>
    </location>
</feature>
<dbReference type="EMBL" id="MFLK01000002">
    <property type="protein sequence ID" value="OGG66540.1"/>
    <property type="molecule type" value="Genomic_DNA"/>
</dbReference>
<evidence type="ECO:0000313" key="4">
    <source>
        <dbReference type="Proteomes" id="UP000177652"/>
    </source>
</evidence>
<feature type="region of interest" description="Disordered" evidence="2">
    <location>
        <begin position="467"/>
        <end position="610"/>
    </location>
</feature>
<gene>
    <name evidence="3" type="ORF">A3D71_00040</name>
</gene>
<dbReference type="STRING" id="1798497.A3D71_00040"/>
<evidence type="ECO:0000256" key="1">
    <source>
        <dbReference type="SAM" id="Coils"/>
    </source>
</evidence>
<feature type="coiled-coil region" evidence="1">
    <location>
        <begin position="185"/>
        <end position="246"/>
    </location>
</feature>